<evidence type="ECO:0000256" key="1">
    <source>
        <dbReference type="ARBA" id="ARBA00022801"/>
    </source>
</evidence>
<dbReference type="SMART" id="SM00646">
    <property type="entry name" value="Ami_3"/>
    <property type="match status" value="1"/>
</dbReference>
<dbReference type="InterPro" id="IPR002508">
    <property type="entry name" value="MurNAc-LAA_cat"/>
</dbReference>
<feature type="compositionally biased region" description="Low complexity" evidence="2">
    <location>
        <begin position="87"/>
        <end position="100"/>
    </location>
</feature>
<dbReference type="InterPro" id="IPR050695">
    <property type="entry name" value="N-acetylmuramoyl_amidase_3"/>
</dbReference>
<sequence>MTEWLLTYLLHSTATLGPLLLLLRFAPPPAAWRDASLRVALLAPILTALLTSTPAVSGRAEPPTPPLVTTADRTASSPAAHPPPHAPVASPTEPRTPLLMPAPATPLTPWAWAALCSGVIWAALQYGLAWRHLPRRREPVRDPAIVTLLRDLPGSHRVTLCWAAVPGPCALGDRTILLPRPIQDWLPPPQLRAALAHECAHLRRHDPAWTAALGFVATALWVQPLNRLVFRAWRQAAEEQADAWAAHHTGRRVLADALLRVARHAPSAPAPLLTPAAARPGHLTTRVTALLSPPEVSMTRRLNWFLGTLTISLLATLPPVAVAQPVPLGTVVIDAGHGGTDAGVRGFVTEKDVTLLLARQLRDDLTRLGVRVIMTRQEDQTLSLQDRQRRTTPAAQLLLSLHLDASADASQRGARVYVAPTSAPQGRASADLAQALLTALSGVNGDRVSGPQPGTYSVLVNSPVPAALLSVGHATNRQDARQLSDPAYRQQLSRALAQAVRRSLNP</sequence>
<dbReference type="SUPFAM" id="SSF53187">
    <property type="entry name" value="Zn-dependent exopeptidases"/>
    <property type="match status" value="1"/>
</dbReference>
<keyword evidence="5" id="KW-1185">Reference proteome</keyword>
<feature type="region of interest" description="Disordered" evidence="2">
    <location>
        <begin position="55"/>
        <end position="100"/>
    </location>
</feature>
<evidence type="ECO:0000259" key="3">
    <source>
        <dbReference type="SMART" id="SM00646"/>
    </source>
</evidence>
<accession>A0ABQ2S556</accession>
<organism evidence="4 5">
    <name type="scientific">Deinococcus sedimenti</name>
    <dbReference type="NCBI Taxonomy" id="1867090"/>
    <lineage>
        <taxon>Bacteria</taxon>
        <taxon>Thermotogati</taxon>
        <taxon>Deinococcota</taxon>
        <taxon>Deinococci</taxon>
        <taxon>Deinococcales</taxon>
        <taxon>Deinococcaceae</taxon>
        <taxon>Deinococcus</taxon>
    </lineage>
</organism>
<dbReference type="Gene3D" id="3.40.630.40">
    <property type="entry name" value="Zn-dependent exopeptidases"/>
    <property type="match status" value="1"/>
</dbReference>
<evidence type="ECO:0000313" key="5">
    <source>
        <dbReference type="Proteomes" id="UP000644548"/>
    </source>
</evidence>
<evidence type="ECO:0000256" key="2">
    <source>
        <dbReference type="SAM" id="MobiDB-lite"/>
    </source>
</evidence>
<dbReference type="CDD" id="cd07341">
    <property type="entry name" value="M56_BlaR1_MecR1_like"/>
    <property type="match status" value="1"/>
</dbReference>
<keyword evidence="1" id="KW-0378">Hydrolase</keyword>
<dbReference type="InterPro" id="IPR008756">
    <property type="entry name" value="Peptidase_M56"/>
</dbReference>
<comment type="caution">
    <text evidence="4">The sequence shown here is derived from an EMBL/GenBank/DDBJ whole genome shotgun (WGS) entry which is preliminary data.</text>
</comment>
<name>A0ABQ2S556_9DEIO</name>
<dbReference type="EMBL" id="BMQN01000001">
    <property type="protein sequence ID" value="GGR87102.1"/>
    <property type="molecule type" value="Genomic_DNA"/>
</dbReference>
<evidence type="ECO:0000313" key="4">
    <source>
        <dbReference type="EMBL" id="GGR87102.1"/>
    </source>
</evidence>
<dbReference type="CDD" id="cd02696">
    <property type="entry name" value="MurNAc-LAA"/>
    <property type="match status" value="1"/>
</dbReference>
<proteinExistence type="predicted"/>
<gene>
    <name evidence="4" type="ORF">GCM10008960_12830</name>
</gene>
<dbReference type="PANTHER" id="PTHR30404">
    <property type="entry name" value="N-ACETYLMURAMOYL-L-ALANINE AMIDASE"/>
    <property type="match status" value="1"/>
</dbReference>
<reference evidence="5" key="1">
    <citation type="journal article" date="2019" name="Int. J. Syst. Evol. Microbiol.">
        <title>The Global Catalogue of Microorganisms (GCM) 10K type strain sequencing project: providing services to taxonomists for standard genome sequencing and annotation.</title>
        <authorList>
            <consortium name="The Broad Institute Genomics Platform"/>
            <consortium name="The Broad Institute Genome Sequencing Center for Infectious Disease"/>
            <person name="Wu L."/>
            <person name="Ma J."/>
        </authorList>
    </citation>
    <scope>NUCLEOTIDE SEQUENCE [LARGE SCALE GENOMIC DNA]</scope>
    <source>
        <strain evidence="5">JCM 31405</strain>
    </source>
</reference>
<feature type="domain" description="MurNAc-LAA" evidence="3">
    <location>
        <begin position="395"/>
        <end position="501"/>
    </location>
</feature>
<dbReference type="RefSeq" id="WP_189072232.1">
    <property type="nucleotide sequence ID" value="NZ_BMQN01000001.1"/>
</dbReference>
<dbReference type="Pfam" id="PF01520">
    <property type="entry name" value="Amidase_3"/>
    <property type="match status" value="1"/>
</dbReference>
<protein>
    <recommendedName>
        <fullName evidence="3">MurNAc-LAA domain-containing protein</fullName>
    </recommendedName>
</protein>
<dbReference type="Proteomes" id="UP000644548">
    <property type="component" value="Unassembled WGS sequence"/>
</dbReference>
<dbReference type="Pfam" id="PF05569">
    <property type="entry name" value="Peptidase_M56"/>
    <property type="match status" value="1"/>
</dbReference>
<dbReference type="PANTHER" id="PTHR30404:SF0">
    <property type="entry name" value="N-ACETYLMURAMOYL-L-ALANINE AMIDASE AMIC"/>
    <property type="match status" value="1"/>
</dbReference>